<reference evidence="1 2" key="1">
    <citation type="submission" date="2020-08" db="EMBL/GenBank/DDBJ databases">
        <title>Genomic Encyclopedia of Type Strains, Phase IV (KMG-IV): sequencing the most valuable type-strain genomes for metagenomic binning, comparative biology and taxonomic classification.</title>
        <authorList>
            <person name="Goeker M."/>
        </authorList>
    </citation>
    <scope>NUCLEOTIDE SEQUENCE [LARGE SCALE GENOMIC DNA]</scope>
    <source>
        <strain evidence="1 2">DSM 29568</strain>
    </source>
</reference>
<sequence>MLNKISLNNKKEIYSICNQLLASHSTDKKIKPLKTAYIKLT</sequence>
<dbReference type="AlphaFoldDB" id="A0A840ENZ2"/>
<evidence type="ECO:0000313" key="1">
    <source>
        <dbReference type="EMBL" id="MBB4118781.1"/>
    </source>
</evidence>
<organism evidence="1 2">
    <name type="scientific">Mesonia hippocampi</name>
    <dbReference type="NCBI Taxonomy" id="1628250"/>
    <lineage>
        <taxon>Bacteria</taxon>
        <taxon>Pseudomonadati</taxon>
        <taxon>Bacteroidota</taxon>
        <taxon>Flavobacteriia</taxon>
        <taxon>Flavobacteriales</taxon>
        <taxon>Flavobacteriaceae</taxon>
        <taxon>Mesonia</taxon>
    </lineage>
</organism>
<dbReference type="Proteomes" id="UP000553034">
    <property type="component" value="Unassembled WGS sequence"/>
</dbReference>
<accession>A0A840ENZ2</accession>
<keyword evidence="2" id="KW-1185">Reference proteome</keyword>
<comment type="caution">
    <text evidence="1">The sequence shown here is derived from an EMBL/GenBank/DDBJ whole genome shotgun (WGS) entry which is preliminary data.</text>
</comment>
<dbReference type="EMBL" id="JACIFO010000003">
    <property type="protein sequence ID" value="MBB4118781.1"/>
    <property type="molecule type" value="Genomic_DNA"/>
</dbReference>
<evidence type="ECO:0000313" key="2">
    <source>
        <dbReference type="Proteomes" id="UP000553034"/>
    </source>
</evidence>
<protein>
    <submittedName>
        <fullName evidence="1">Uncharacterized protein</fullName>
    </submittedName>
</protein>
<proteinExistence type="predicted"/>
<name>A0A840ENZ2_9FLAO</name>
<gene>
    <name evidence="1" type="ORF">GGR32_001061</name>
</gene>